<dbReference type="Pfam" id="PF16326">
    <property type="entry name" value="ABC_tran_CTD"/>
    <property type="match status" value="1"/>
</dbReference>
<dbReference type="InterPro" id="IPR017871">
    <property type="entry name" value="ABC_transporter-like_CS"/>
</dbReference>
<dbReference type="Pfam" id="PF12848">
    <property type="entry name" value="ABC_tran_Xtn"/>
    <property type="match status" value="1"/>
</dbReference>
<dbReference type="FunFam" id="3.40.50.300:FF:000070">
    <property type="entry name" value="Putative ABC transporter ATP-binding component"/>
    <property type="match status" value="1"/>
</dbReference>
<protein>
    <recommendedName>
        <fullName evidence="5">Probable ATP-binding protein YbiT</fullName>
    </recommendedName>
</protein>
<dbReference type="SUPFAM" id="SSF52540">
    <property type="entry name" value="P-loop containing nucleoside triphosphate hydrolases"/>
    <property type="match status" value="2"/>
</dbReference>
<dbReference type="InterPro" id="IPR051309">
    <property type="entry name" value="ABCF_ATPase"/>
</dbReference>
<reference evidence="8" key="1">
    <citation type="journal article" date="2014" name="Int. J. Syst. Evol. Microbiol.">
        <title>Complete genome sequence of Corynebacterium casei LMG S-19264T (=DSM 44701T), isolated from a smear-ripened cheese.</title>
        <authorList>
            <consortium name="US DOE Joint Genome Institute (JGI-PGF)"/>
            <person name="Walter F."/>
            <person name="Albersmeier A."/>
            <person name="Kalinowski J."/>
            <person name="Ruckert C."/>
        </authorList>
    </citation>
    <scope>NUCLEOTIDE SEQUENCE</scope>
    <source>
        <strain evidence="8">CGMCC 1.15966</strain>
    </source>
</reference>
<feature type="coiled-coil region" evidence="6">
    <location>
        <begin position="585"/>
        <end position="659"/>
    </location>
</feature>
<name>A0A8H9G4M3_9SPHI</name>
<dbReference type="FunFam" id="3.40.50.300:FF:000011">
    <property type="entry name" value="Putative ABC transporter ATP-binding component"/>
    <property type="match status" value="1"/>
</dbReference>
<dbReference type="Gene3D" id="3.40.50.300">
    <property type="entry name" value="P-loop containing nucleotide triphosphate hydrolases"/>
    <property type="match status" value="2"/>
</dbReference>
<dbReference type="CDD" id="cd03221">
    <property type="entry name" value="ABCF_EF-3"/>
    <property type="match status" value="2"/>
</dbReference>
<organism evidence="8 9">
    <name type="scientific">Sphingobacterium cellulitidis</name>
    <dbReference type="NCBI Taxonomy" id="1768011"/>
    <lineage>
        <taxon>Bacteria</taxon>
        <taxon>Pseudomonadati</taxon>
        <taxon>Bacteroidota</taxon>
        <taxon>Sphingobacteriia</taxon>
        <taxon>Sphingobacteriales</taxon>
        <taxon>Sphingobacteriaceae</taxon>
        <taxon>Sphingobacterium</taxon>
    </lineage>
</organism>
<evidence type="ECO:0000256" key="3">
    <source>
        <dbReference type="ARBA" id="ARBA00022840"/>
    </source>
</evidence>
<dbReference type="InterPro" id="IPR032524">
    <property type="entry name" value="ABC_tran_C"/>
</dbReference>
<feature type="domain" description="ABC transporter" evidence="7">
    <location>
        <begin position="31"/>
        <end position="284"/>
    </location>
</feature>
<evidence type="ECO:0000256" key="2">
    <source>
        <dbReference type="ARBA" id="ARBA00022741"/>
    </source>
</evidence>
<evidence type="ECO:0000256" key="5">
    <source>
        <dbReference type="ARBA" id="ARBA00074044"/>
    </source>
</evidence>
<keyword evidence="1" id="KW-0677">Repeat</keyword>
<proteinExistence type="inferred from homology"/>
<accession>A0A8H9G4M3</accession>
<keyword evidence="3" id="KW-0067">ATP-binding</keyword>
<gene>
    <name evidence="8" type="ORF">GCM10011516_28160</name>
</gene>
<comment type="similarity">
    <text evidence="4">Belongs to the ABC transporter superfamily. ABCF family. YbiT subfamily.</text>
</comment>
<dbReference type="GO" id="GO:0016887">
    <property type="term" value="F:ATP hydrolysis activity"/>
    <property type="evidence" value="ECO:0007669"/>
    <property type="project" value="InterPro"/>
</dbReference>
<dbReference type="InterPro" id="IPR032781">
    <property type="entry name" value="ABC_tran_Xtn"/>
</dbReference>
<keyword evidence="8" id="KW-0808">Transferase</keyword>
<evidence type="ECO:0000313" key="8">
    <source>
        <dbReference type="EMBL" id="GGE28811.1"/>
    </source>
</evidence>
<dbReference type="InterPro" id="IPR003593">
    <property type="entry name" value="AAA+_ATPase"/>
</dbReference>
<dbReference type="Gene3D" id="1.10.287.380">
    <property type="entry name" value="Valyl-tRNA synthetase, C-terminal domain"/>
    <property type="match status" value="1"/>
</dbReference>
<reference evidence="8" key="2">
    <citation type="submission" date="2020-09" db="EMBL/GenBank/DDBJ databases">
        <authorList>
            <person name="Sun Q."/>
            <person name="Zhou Y."/>
        </authorList>
    </citation>
    <scope>NUCLEOTIDE SEQUENCE</scope>
    <source>
        <strain evidence="8">CGMCC 1.15966</strain>
    </source>
</reference>
<dbReference type="InterPro" id="IPR037118">
    <property type="entry name" value="Val-tRNA_synth_C_sf"/>
</dbReference>
<dbReference type="SMART" id="SM00382">
    <property type="entry name" value="AAA"/>
    <property type="match status" value="2"/>
</dbReference>
<dbReference type="GO" id="GO:0005524">
    <property type="term" value="F:ATP binding"/>
    <property type="evidence" value="ECO:0007669"/>
    <property type="project" value="UniProtKB-KW"/>
</dbReference>
<dbReference type="Pfam" id="PF00005">
    <property type="entry name" value="ABC_tran"/>
    <property type="match status" value="2"/>
</dbReference>
<dbReference type="PANTHER" id="PTHR42855:SF2">
    <property type="entry name" value="DRUG RESISTANCE ABC TRANSPORTER,ATP-BINDING PROTEIN"/>
    <property type="match status" value="1"/>
</dbReference>
<feature type="domain" description="ABC transporter" evidence="7">
    <location>
        <begin position="352"/>
        <end position="566"/>
    </location>
</feature>
<evidence type="ECO:0000313" key="9">
    <source>
        <dbReference type="Proteomes" id="UP000614460"/>
    </source>
</evidence>
<dbReference type="PANTHER" id="PTHR42855">
    <property type="entry name" value="ABC TRANSPORTER ATP-BINDING SUBUNIT"/>
    <property type="match status" value="1"/>
</dbReference>
<evidence type="ECO:0000259" key="7">
    <source>
        <dbReference type="PROSITE" id="PS50893"/>
    </source>
</evidence>
<dbReference type="InterPro" id="IPR027417">
    <property type="entry name" value="P-loop_NTPase"/>
</dbReference>
<keyword evidence="2" id="KW-0547">Nucleotide-binding</keyword>
<dbReference type="InterPro" id="IPR003439">
    <property type="entry name" value="ABC_transporter-like_ATP-bd"/>
</dbReference>
<dbReference type="PROSITE" id="PS00211">
    <property type="entry name" value="ABC_TRANSPORTER_1"/>
    <property type="match status" value="2"/>
</dbReference>
<dbReference type="PROSITE" id="PS50893">
    <property type="entry name" value="ABC_TRANSPORTER_2"/>
    <property type="match status" value="2"/>
</dbReference>
<dbReference type="GO" id="GO:0003677">
    <property type="term" value="F:DNA binding"/>
    <property type="evidence" value="ECO:0007669"/>
    <property type="project" value="InterPro"/>
</dbReference>
<dbReference type="EMBL" id="BMKM01000008">
    <property type="protein sequence ID" value="GGE28811.1"/>
    <property type="molecule type" value="Genomic_DNA"/>
</dbReference>
<dbReference type="GO" id="GO:0016740">
    <property type="term" value="F:transferase activity"/>
    <property type="evidence" value="ECO:0007669"/>
    <property type="project" value="UniProtKB-KW"/>
</dbReference>
<comment type="caution">
    <text evidence="8">The sequence shown here is derived from an EMBL/GenBank/DDBJ whole genome shotgun (WGS) entry which is preliminary data.</text>
</comment>
<evidence type="ECO:0000256" key="1">
    <source>
        <dbReference type="ARBA" id="ARBA00022737"/>
    </source>
</evidence>
<dbReference type="AlphaFoldDB" id="A0A8H9G4M3"/>
<sequence length="665" mass="75837">MEKKNGLTSLYMDAKVAKDAEIFITFAPEMISINNLTFEIGSRALYDEANWHIKPGDKVGLIGANGTGKSTLLKLIVGEYSPTSGTISMAKDLKLGYLNQDLLSYHSEKSILHVAMEAFERQNQLHTEIENLLKKLETDYSDDILNKLSDKQTEFEALDGYSIEFRAHEILAGLGFSEEEQKRPLATFSGGWRMRVMLARILLQAPDILLLDEPTNHLDLPSIKWLETYLQSFEGAIVIVSHDRYFLDRIINKTVESRKGKLTLYAGNYSFYLEEKSLREEIQGNQYKNQQAKIKQEERLIERFRSKASKAKMVQSRIKALDRMEKVDEVDDDNPEVNFSFKFSKPSGRHVVTIENISKSYPNIDILDKTDGLIEKGDKIALIGANGKGKSTLLRIVADADTEFEGKSTKGHNVSQTFFAQHQLEALHLENSILQELVAFAPKHTETELRSILGSFLFTGDDVFKKIKVLSGGEKSRVALAKALTADANFLVLDEPTNHLDMASVNILIQALQQYEGTFIVVSHDRYFLDHVANKIWFIEDKEIKEYPGSYQEFEEWNSKRTIKPVVKQEKKVKEEPKKEKVTPTDDVKKIIQKKNKELSALEEKIESQESLVKELENELAQEDIYSDPVKLQEHTRNYNSEKAKLEGLQQDWENLAEEIMNLEG</sequence>
<evidence type="ECO:0000256" key="6">
    <source>
        <dbReference type="SAM" id="Coils"/>
    </source>
</evidence>
<keyword evidence="9" id="KW-1185">Reference proteome</keyword>
<keyword evidence="6" id="KW-0175">Coiled coil</keyword>
<dbReference type="Proteomes" id="UP000614460">
    <property type="component" value="Unassembled WGS sequence"/>
</dbReference>
<evidence type="ECO:0000256" key="4">
    <source>
        <dbReference type="ARBA" id="ARBA00061551"/>
    </source>
</evidence>